<proteinExistence type="inferred from homology"/>
<dbReference type="PANTHER" id="PTHR11851">
    <property type="entry name" value="METALLOPROTEASE"/>
    <property type="match status" value="1"/>
</dbReference>
<gene>
    <name evidence="8" type="ORF">SAMN05444273_10894</name>
</gene>
<evidence type="ECO:0000313" key="9">
    <source>
        <dbReference type="Proteomes" id="UP000184144"/>
    </source>
</evidence>
<feature type="domain" description="Peptidase M16 C-terminal" evidence="7">
    <location>
        <begin position="188"/>
        <end position="372"/>
    </location>
</feature>
<dbReference type="GO" id="GO:0006508">
    <property type="term" value="P:proteolysis"/>
    <property type="evidence" value="ECO:0007669"/>
    <property type="project" value="UniProtKB-KW"/>
</dbReference>
<dbReference type="PROSITE" id="PS00143">
    <property type="entry name" value="INSULINASE"/>
    <property type="match status" value="1"/>
</dbReference>
<evidence type="ECO:0000313" key="8">
    <source>
        <dbReference type="EMBL" id="SHF62012.1"/>
    </source>
</evidence>
<dbReference type="GO" id="GO:0046872">
    <property type="term" value="F:metal ion binding"/>
    <property type="evidence" value="ECO:0007669"/>
    <property type="project" value="InterPro"/>
</dbReference>
<comment type="cofactor">
    <cofactor evidence="1">
        <name>Zn(2+)</name>
        <dbReference type="ChEBI" id="CHEBI:29105"/>
    </cofactor>
</comment>
<dbReference type="PANTHER" id="PTHR11851:SF49">
    <property type="entry name" value="MITOCHONDRIAL-PROCESSING PEPTIDASE SUBUNIT ALPHA"/>
    <property type="match status" value="1"/>
</dbReference>
<dbReference type="Pfam" id="PF05193">
    <property type="entry name" value="Peptidase_M16_C"/>
    <property type="match status" value="1"/>
</dbReference>
<keyword evidence="3" id="KW-0482">Metalloprotease</keyword>
<feature type="chain" id="PRO_5013382001" evidence="5">
    <location>
        <begin position="21"/>
        <end position="447"/>
    </location>
</feature>
<dbReference type="GO" id="GO:0004222">
    <property type="term" value="F:metalloendopeptidase activity"/>
    <property type="evidence" value="ECO:0007669"/>
    <property type="project" value="InterPro"/>
</dbReference>
<dbReference type="InterPro" id="IPR007863">
    <property type="entry name" value="Peptidase_M16_C"/>
</dbReference>
<dbReference type="Gene3D" id="3.30.830.10">
    <property type="entry name" value="Metalloenzyme, LuxS/M16 peptidase-like"/>
    <property type="match status" value="2"/>
</dbReference>
<dbReference type="InterPro" id="IPR001431">
    <property type="entry name" value="Pept_M16_Zn_BS"/>
</dbReference>
<dbReference type="InterPro" id="IPR011765">
    <property type="entry name" value="Pept_M16_N"/>
</dbReference>
<dbReference type="Pfam" id="PF00675">
    <property type="entry name" value="Peptidase_M16"/>
    <property type="match status" value="1"/>
</dbReference>
<dbReference type="AlphaFoldDB" id="A0A1M5D5Q0"/>
<evidence type="ECO:0000256" key="1">
    <source>
        <dbReference type="ARBA" id="ARBA00001947"/>
    </source>
</evidence>
<evidence type="ECO:0000256" key="4">
    <source>
        <dbReference type="RuleBase" id="RU004447"/>
    </source>
</evidence>
<organism evidence="8 9">
    <name type="scientific">Litoreibacter ascidiaceicola</name>
    <dbReference type="NCBI Taxonomy" id="1486859"/>
    <lineage>
        <taxon>Bacteria</taxon>
        <taxon>Pseudomonadati</taxon>
        <taxon>Pseudomonadota</taxon>
        <taxon>Alphaproteobacteria</taxon>
        <taxon>Rhodobacterales</taxon>
        <taxon>Roseobacteraceae</taxon>
        <taxon>Litoreibacter</taxon>
    </lineage>
</organism>
<protein>
    <submittedName>
        <fullName evidence="8">Zinc protease</fullName>
    </submittedName>
</protein>
<accession>A0A1M5D5Q0</accession>
<dbReference type="SUPFAM" id="SSF63411">
    <property type="entry name" value="LuxS/MPP-like metallohydrolase"/>
    <property type="match status" value="2"/>
</dbReference>
<evidence type="ECO:0000256" key="2">
    <source>
        <dbReference type="ARBA" id="ARBA00007261"/>
    </source>
</evidence>
<evidence type="ECO:0000259" key="6">
    <source>
        <dbReference type="Pfam" id="PF00675"/>
    </source>
</evidence>
<dbReference type="Proteomes" id="UP000184144">
    <property type="component" value="Unassembled WGS sequence"/>
</dbReference>
<sequence>MRRLIACLIAPVVLVFPALGAEKITTFTLDNGLEAVVLEDHRAPVVVHMLWYKAGAADEAPGVSGIAHFLEHLLFKATDKLEAGEFSAVVEANGGSDNAFTSWDYTAYYQRIAADRLDLMMGMEADRMRNIRLTAEDVETERKVILEERAQRTDSDPGALFGEQRNAAQYLNHPYGRPIIGWRHEAAKLSREDALGFYRKYYAPNAAVLIVAGDVDPAEVEALAKKHYGPLEPTVGLEARVRPEEPPQRAERRIVYEDPQAAQPYVIRSYMAPERDAGDQKTAAALTLLAKILGGPGQTSVLGRALQFESNKAVYTSAFYSGMNYDDTTFGVFIVPAPGLSLQQGEDEMDAVIAKFLEDGVDAEHLARVKSQIRASLIYGQDDVASLGREYGAALTSGLTVEDVQQWPAVLDAVTEEDIMQAARLVLDRKKAVTGWFRKPSAEEVSQ</sequence>
<dbReference type="EMBL" id="FQUV01000008">
    <property type="protein sequence ID" value="SHF62012.1"/>
    <property type="molecule type" value="Genomic_DNA"/>
</dbReference>
<evidence type="ECO:0000259" key="7">
    <source>
        <dbReference type="Pfam" id="PF05193"/>
    </source>
</evidence>
<name>A0A1M5D5Q0_9RHOB</name>
<feature type="domain" description="Peptidase M16 N-terminal" evidence="6">
    <location>
        <begin position="36"/>
        <end position="180"/>
    </location>
</feature>
<keyword evidence="8" id="KW-0645">Protease</keyword>
<feature type="signal peptide" evidence="5">
    <location>
        <begin position="1"/>
        <end position="20"/>
    </location>
</feature>
<evidence type="ECO:0000256" key="5">
    <source>
        <dbReference type="SAM" id="SignalP"/>
    </source>
</evidence>
<keyword evidence="3" id="KW-0378">Hydrolase</keyword>
<comment type="similarity">
    <text evidence="2 4">Belongs to the peptidase M16 family.</text>
</comment>
<evidence type="ECO:0000256" key="3">
    <source>
        <dbReference type="ARBA" id="ARBA00023049"/>
    </source>
</evidence>
<reference evidence="9" key="1">
    <citation type="submission" date="2016-11" db="EMBL/GenBank/DDBJ databases">
        <authorList>
            <person name="Varghese N."/>
            <person name="Submissions S."/>
        </authorList>
    </citation>
    <scope>NUCLEOTIDE SEQUENCE [LARGE SCALE GENOMIC DNA]</scope>
    <source>
        <strain evidence="9">DSM 100566</strain>
    </source>
</reference>
<keyword evidence="9" id="KW-1185">Reference proteome</keyword>
<dbReference type="STRING" id="1486859.SAMN05444273_10894"/>
<dbReference type="InterPro" id="IPR011249">
    <property type="entry name" value="Metalloenz_LuxS/M16"/>
</dbReference>
<dbReference type="InterPro" id="IPR050361">
    <property type="entry name" value="MPP/UQCRC_Complex"/>
</dbReference>
<keyword evidence="5" id="KW-0732">Signal</keyword>